<sequence>MRPATPTAAPVQIPGSSASPVLGPASVLQSAAWQEFQGSLDRTAHRLGGTGWQALVVEEHTAVGPLWYAPYGPVVETPAVLPEALASLQEAARDHGISWLRVEPQCPPRIGASFSDTVRRQNATAASLAAGLRSLGAQPAPRDIQPAFTRWVDLTRSPEEILKAMTGTNRNLWRRHRDKGITLASSHRVEAAEEVVELLHRTAGRNGFTAQSGDYLRTAARSLGPTENCTAYTSTVDGTVVSALLTYDSPTTRIFAHSGMDAGARKLRPNQPLIAQALLDAAAQGQSVADLFGIAPPNDPDHPWTGFSAFKRSFGGADVALGGTWDVPVSLPRYGAYRVLRTARDTASTARARARSAVQERKRTTRGGAEPQG</sequence>
<organism evidence="9 10">
    <name type="scientific">Kocuria tytonicola</name>
    <dbReference type="NCBI Taxonomy" id="2055946"/>
    <lineage>
        <taxon>Bacteria</taxon>
        <taxon>Bacillati</taxon>
        <taxon>Actinomycetota</taxon>
        <taxon>Actinomycetes</taxon>
        <taxon>Micrococcales</taxon>
        <taxon>Micrococcaceae</taxon>
        <taxon>Kocuria</taxon>
    </lineage>
</organism>
<dbReference type="Gene3D" id="3.40.630.30">
    <property type="match status" value="2"/>
</dbReference>
<feature type="region of interest" description="Disordered" evidence="7">
    <location>
        <begin position="348"/>
        <end position="373"/>
    </location>
</feature>
<dbReference type="GO" id="GO:0009252">
    <property type="term" value="P:peptidoglycan biosynthetic process"/>
    <property type="evidence" value="ECO:0007669"/>
    <property type="project" value="UniProtKB-KW"/>
</dbReference>
<evidence type="ECO:0000256" key="6">
    <source>
        <dbReference type="ARBA" id="ARBA00023316"/>
    </source>
</evidence>
<keyword evidence="3" id="KW-0133">Cell shape</keyword>
<dbReference type="PANTHER" id="PTHR36174:SF1">
    <property type="entry name" value="LIPID II:GLYCINE GLYCYLTRANSFERASE"/>
    <property type="match status" value="1"/>
</dbReference>
<keyword evidence="10" id="KW-1185">Reference proteome</keyword>
<evidence type="ECO:0000256" key="3">
    <source>
        <dbReference type="ARBA" id="ARBA00022960"/>
    </source>
</evidence>
<proteinExistence type="inferred from homology"/>
<dbReference type="PROSITE" id="PS51191">
    <property type="entry name" value="FEMABX"/>
    <property type="match status" value="1"/>
</dbReference>
<dbReference type="PANTHER" id="PTHR36174">
    <property type="entry name" value="LIPID II:GLYCINE GLYCYLTRANSFERASE"/>
    <property type="match status" value="1"/>
</dbReference>
<evidence type="ECO:0000259" key="8">
    <source>
        <dbReference type="Pfam" id="PF13480"/>
    </source>
</evidence>
<dbReference type="Proteomes" id="UP000277871">
    <property type="component" value="Unassembled WGS sequence"/>
</dbReference>
<dbReference type="GO" id="GO:0071555">
    <property type="term" value="P:cell wall organization"/>
    <property type="evidence" value="ECO:0007669"/>
    <property type="project" value="UniProtKB-KW"/>
</dbReference>
<evidence type="ECO:0000256" key="2">
    <source>
        <dbReference type="ARBA" id="ARBA00022679"/>
    </source>
</evidence>
<keyword evidence="6" id="KW-0961">Cell wall biogenesis/degradation</keyword>
<dbReference type="InterPro" id="IPR016181">
    <property type="entry name" value="Acyl_CoA_acyltransferase"/>
</dbReference>
<comment type="similarity">
    <text evidence="1">Belongs to the FemABX family.</text>
</comment>
<evidence type="ECO:0000313" key="10">
    <source>
        <dbReference type="Proteomes" id="UP000277871"/>
    </source>
</evidence>
<evidence type="ECO:0000256" key="4">
    <source>
        <dbReference type="ARBA" id="ARBA00022984"/>
    </source>
</evidence>
<dbReference type="InterPro" id="IPR050644">
    <property type="entry name" value="PG_Glycine_Bridge_Synth"/>
</dbReference>
<reference evidence="9 10" key="1">
    <citation type="submission" date="2018-10" db="EMBL/GenBank/DDBJ databases">
        <title>Kocuria tytonicola, new bacteria from the preen glands of American barn owls (Tyto furcata).</title>
        <authorList>
            <person name="Braun M.S."/>
            <person name="Wang E."/>
            <person name="Zimmermann S."/>
            <person name="Boutin S."/>
            <person name="Wagner H."/>
            <person name="Wink M."/>
        </authorList>
    </citation>
    <scope>NUCLEOTIDE SEQUENCE [LARGE SCALE GENOMIC DNA]</scope>
    <source>
        <strain evidence="9 10">473</strain>
    </source>
</reference>
<keyword evidence="2 9" id="KW-0808">Transferase</keyword>
<evidence type="ECO:0000256" key="5">
    <source>
        <dbReference type="ARBA" id="ARBA00023315"/>
    </source>
</evidence>
<dbReference type="GO" id="GO:0008360">
    <property type="term" value="P:regulation of cell shape"/>
    <property type="evidence" value="ECO:0007669"/>
    <property type="project" value="UniProtKB-KW"/>
</dbReference>
<evidence type="ECO:0000256" key="7">
    <source>
        <dbReference type="SAM" id="MobiDB-lite"/>
    </source>
</evidence>
<accession>A0A3L9L0Z1</accession>
<dbReference type="AlphaFoldDB" id="A0A3L9L0Z1"/>
<protein>
    <submittedName>
        <fullName evidence="9">Peptidoglycan bridge formation glycyltransferase FemA/FemB family protein</fullName>
    </submittedName>
</protein>
<gene>
    <name evidence="9" type="ORF">EAE32_10600</name>
</gene>
<evidence type="ECO:0000313" key="9">
    <source>
        <dbReference type="EMBL" id="RLY91764.1"/>
    </source>
</evidence>
<keyword evidence="5" id="KW-0012">Acyltransferase</keyword>
<dbReference type="InterPro" id="IPR038740">
    <property type="entry name" value="BioF2-like_GNAT_dom"/>
</dbReference>
<dbReference type="SUPFAM" id="SSF55729">
    <property type="entry name" value="Acyl-CoA N-acyltransferases (Nat)"/>
    <property type="match status" value="2"/>
</dbReference>
<name>A0A3L9L0Z1_9MICC</name>
<evidence type="ECO:0000256" key="1">
    <source>
        <dbReference type="ARBA" id="ARBA00009943"/>
    </source>
</evidence>
<dbReference type="InterPro" id="IPR003447">
    <property type="entry name" value="FEMABX"/>
</dbReference>
<dbReference type="EMBL" id="RDEX01000003">
    <property type="protein sequence ID" value="RLY91764.1"/>
    <property type="molecule type" value="Genomic_DNA"/>
</dbReference>
<dbReference type="GO" id="GO:0016755">
    <property type="term" value="F:aminoacyltransferase activity"/>
    <property type="evidence" value="ECO:0007669"/>
    <property type="project" value="InterPro"/>
</dbReference>
<dbReference type="Pfam" id="PF13480">
    <property type="entry name" value="Acetyltransf_6"/>
    <property type="match status" value="1"/>
</dbReference>
<feature type="compositionally biased region" description="Low complexity" evidence="7">
    <location>
        <begin position="348"/>
        <end position="357"/>
    </location>
</feature>
<feature type="domain" description="BioF2-like acetyltransferase" evidence="8">
    <location>
        <begin position="174"/>
        <end position="293"/>
    </location>
</feature>
<comment type="caution">
    <text evidence="9">The sequence shown here is derived from an EMBL/GenBank/DDBJ whole genome shotgun (WGS) entry which is preliminary data.</text>
</comment>
<keyword evidence="4" id="KW-0573">Peptidoglycan synthesis</keyword>